<accession>A0ABY3PSB2</accession>
<dbReference type="SUPFAM" id="SSF69318">
    <property type="entry name" value="Integrin alpha N-terminal domain"/>
    <property type="match status" value="1"/>
</dbReference>
<proteinExistence type="predicted"/>
<dbReference type="EMBL" id="CP063845">
    <property type="protein sequence ID" value="UFP96499.1"/>
    <property type="molecule type" value="Genomic_DNA"/>
</dbReference>
<organism evidence="4 5">
    <name type="scientific">Gloeobacter morelensis MG652769</name>
    <dbReference type="NCBI Taxonomy" id="2781736"/>
    <lineage>
        <taxon>Bacteria</taxon>
        <taxon>Bacillati</taxon>
        <taxon>Cyanobacteriota</taxon>
        <taxon>Cyanophyceae</taxon>
        <taxon>Gloeobacterales</taxon>
        <taxon>Gloeobacteraceae</taxon>
        <taxon>Gloeobacter</taxon>
        <taxon>Gloeobacter morelensis</taxon>
    </lineage>
</organism>
<feature type="chain" id="PRO_5045857311" evidence="2">
    <location>
        <begin position="25"/>
        <end position="580"/>
    </location>
</feature>
<feature type="domain" description="SLH" evidence="3">
    <location>
        <begin position="82"/>
        <end position="145"/>
    </location>
</feature>
<sequence>MDKFFKVGSALGLALGLTVVAARAANFGDTAGYWAEAYVSTLADRKFIGGFPDGSFRPNDAITRAQFAAIAAKALDLPVGGGGLTFNDVPANYWATGAIAAVSNSGLVTGFPDGSFRPEERITRAQALVILAKALGDKGGRTSVNLDDYTDVQAVPDWARPSITKAAESGIIVNFPDPAVIKPNALATRGEVAALMYQTLSRSGRDLPPLNIGSLAPATGGGAGRGQLAIERVVVQPDRRAVQAGEELVVRAEGTPGAEASFSIQGIAQGIAMQEVEQGVYEGRYTVKRGDQERNARLAVTLKSRGESVTREAERQYAFGSGAAGGAGRGDFSGDGRPDVLWSRVDGSEARLWIMEGTRKGRELALGQSPGRDWRLVSSGDFDGDGLSDLLWHNQATGELLQWRLGRAGKPQPVAMRTEPVARRWQAGGAGDFDGDGRADILWRNPATGRNTLWMMDGANRRSQKPLPDQAGANLLIAGVGDFDGDGGADVLWRNRVSGANSLWLMNGTQVVRTVAIGEAPPQWQVGGIADYNGDGRVDILWRRADSGRSVFWIMNGTERTATAAAPDGPGAQWEMVGPR</sequence>
<evidence type="ECO:0000313" key="4">
    <source>
        <dbReference type="EMBL" id="UFP96499.1"/>
    </source>
</evidence>
<dbReference type="RefSeq" id="WP_230843737.1">
    <property type="nucleotide sequence ID" value="NZ_CP063845.1"/>
</dbReference>
<feature type="domain" description="SLH" evidence="3">
    <location>
        <begin position="146"/>
        <end position="210"/>
    </location>
</feature>
<evidence type="ECO:0000313" key="5">
    <source>
        <dbReference type="Proteomes" id="UP001054846"/>
    </source>
</evidence>
<dbReference type="InterPro" id="IPR028994">
    <property type="entry name" value="Integrin_alpha_N"/>
</dbReference>
<protein>
    <submittedName>
        <fullName evidence="4">S-layer homology domain-containing protein</fullName>
    </submittedName>
</protein>
<keyword evidence="5" id="KW-1185">Reference proteome</keyword>
<dbReference type="InterPro" id="IPR013517">
    <property type="entry name" value="FG-GAP"/>
</dbReference>
<dbReference type="Proteomes" id="UP001054846">
    <property type="component" value="Chromosome"/>
</dbReference>
<gene>
    <name evidence="4" type="ORF">ISF26_09925</name>
</gene>
<keyword evidence="1 2" id="KW-0732">Signal</keyword>
<name>A0ABY3PSB2_9CYAN</name>
<dbReference type="Pfam" id="PF00395">
    <property type="entry name" value="SLH"/>
    <property type="match status" value="3"/>
</dbReference>
<evidence type="ECO:0000256" key="2">
    <source>
        <dbReference type="SAM" id="SignalP"/>
    </source>
</evidence>
<dbReference type="Gene3D" id="2.130.10.130">
    <property type="entry name" value="Integrin alpha, N-terminal"/>
    <property type="match status" value="1"/>
</dbReference>
<evidence type="ECO:0000259" key="3">
    <source>
        <dbReference type="PROSITE" id="PS51272"/>
    </source>
</evidence>
<evidence type="ECO:0000256" key="1">
    <source>
        <dbReference type="ARBA" id="ARBA00022729"/>
    </source>
</evidence>
<dbReference type="InterPro" id="IPR001119">
    <property type="entry name" value="SLH_dom"/>
</dbReference>
<dbReference type="PANTHER" id="PTHR46580:SF2">
    <property type="entry name" value="MAM DOMAIN-CONTAINING PROTEIN"/>
    <property type="match status" value="1"/>
</dbReference>
<feature type="domain" description="SLH" evidence="3">
    <location>
        <begin position="22"/>
        <end position="81"/>
    </location>
</feature>
<reference evidence="4 5" key="1">
    <citation type="journal article" date="2021" name="Genome Biol. Evol.">
        <title>Complete Genome Sequencing of a Novel Gloeobacter Species from a Waterfall Cave in Mexico.</title>
        <authorList>
            <person name="Saw J.H."/>
            <person name="Cardona T."/>
            <person name="Montejano G."/>
        </authorList>
    </citation>
    <scope>NUCLEOTIDE SEQUENCE [LARGE SCALE GENOMIC DNA]</scope>
    <source>
        <strain evidence="4">MG652769</strain>
    </source>
</reference>
<feature type="signal peptide" evidence="2">
    <location>
        <begin position="1"/>
        <end position="24"/>
    </location>
</feature>
<dbReference type="PROSITE" id="PS51272">
    <property type="entry name" value="SLH"/>
    <property type="match status" value="3"/>
</dbReference>
<dbReference type="Pfam" id="PF13517">
    <property type="entry name" value="FG-GAP_3"/>
    <property type="match status" value="2"/>
</dbReference>
<dbReference type="PANTHER" id="PTHR46580">
    <property type="entry name" value="SENSOR KINASE-RELATED"/>
    <property type="match status" value="1"/>
</dbReference>